<evidence type="ECO:0000259" key="8">
    <source>
        <dbReference type="Pfam" id="PF04815"/>
    </source>
</evidence>
<dbReference type="InterPro" id="IPR006896">
    <property type="entry name" value="Sec23/24_trunk_dom"/>
</dbReference>
<gene>
    <name evidence="10" type="ORF">BDA99DRAFT_492115</name>
</gene>
<dbReference type="GO" id="GO:0000149">
    <property type="term" value="F:SNARE binding"/>
    <property type="evidence" value="ECO:0007669"/>
    <property type="project" value="TreeGrafter"/>
</dbReference>
<evidence type="ECO:0000256" key="4">
    <source>
        <dbReference type="SAM" id="MobiDB-lite"/>
    </source>
</evidence>
<dbReference type="GO" id="GO:0006886">
    <property type="term" value="P:intracellular protein transport"/>
    <property type="evidence" value="ECO:0007669"/>
    <property type="project" value="InterPro"/>
</dbReference>
<accession>A0AAD5PM72</accession>
<proteinExistence type="inferred from homology"/>
<dbReference type="InterPro" id="IPR050550">
    <property type="entry name" value="SEC23_SEC24_subfamily"/>
</dbReference>
<reference evidence="10" key="2">
    <citation type="submission" date="2023-02" db="EMBL/GenBank/DDBJ databases">
        <authorList>
            <consortium name="DOE Joint Genome Institute"/>
            <person name="Mondo S.J."/>
            <person name="Chang Y."/>
            <person name="Wang Y."/>
            <person name="Ahrendt S."/>
            <person name="Andreopoulos W."/>
            <person name="Barry K."/>
            <person name="Beard J."/>
            <person name="Benny G.L."/>
            <person name="Blankenship S."/>
            <person name="Bonito G."/>
            <person name="Cuomo C."/>
            <person name="Desiro A."/>
            <person name="Gervers K.A."/>
            <person name="Hundley H."/>
            <person name="Kuo A."/>
            <person name="LaButti K."/>
            <person name="Lang B.F."/>
            <person name="Lipzen A."/>
            <person name="O'Donnell K."/>
            <person name="Pangilinan J."/>
            <person name="Reynolds N."/>
            <person name="Sandor L."/>
            <person name="Smith M.W."/>
            <person name="Tsang A."/>
            <person name="Grigoriev I.V."/>
            <person name="Stajich J.E."/>
            <person name="Spatafora J.W."/>
        </authorList>
    </citation>
    <scope>NUCLEOTIDE SEQUENCE</scope>
    <source>
        <strain evidence="10">RSA 2281</strain>
    </source>
</reference>
<dbReference type="SUPFAM" id="SSF81811">
    <property type="entry name" value="Helical domain of Sec23/24"/>
    <property type="match status" value="1"/>
</dbReference>
<dbReference type="PANTHER" id="PTHR13803:SF4">
    <property type="entry name" value="SECRETORY 24CD, ISOFORM C"/>
    <property type="match status" value="1"/>
</dbReference>
<dbReference type="Pfam" id="PF04810">
    <property type="entry name" value="zf-Sec23_Sec24"/>
    <property type="match status" value="1"/>
</dbReference>
<keyword evidence="11" id="KW-1185">Reference proteome</keyword>
<dbReference type="SUPFAM" id="SSF82754">
    <property type="entry name" value="C-terminal, gelsolin-like domain of Sec23/24"/>
    <property type="match status" value="1"/>
</dbReference>
<feature type="domain" description="Gelsolin-like" evidence="5">
    <location>
        <begin position="888"/>
        <end position="957"/>
    </location>
</feature>
<comment type="caution">
    <text evidence="10">The sequence shown here is derived from an EMBL/GenBank/DDBJ whole genome shotgun (WGS) entry which is preliminary data.</text>
</comment>
<dbReference type="SUPFAM" id="SSF53300">
    <property type="entry name" value="vWA-like"/>
    <property type="match status" value="1"/>
</dbReference>
<dbReference type="Gene3D" id="3.40.50.410">
    <property type="entry name" value="von Willebrand factor, type A domain"/>
    <property type="match status" value="1"/>
</dbReference>
<feature type="compositionally biased region" description="Polar residues" evidence="4">
    <location>
        <begin position="65"/>
        <end position="86"/>
    </location>
</feature>
<dbReference type="SUPFAM" id="SSF82919">
    <property type="entry name" value="Zn-finger domain of Sec23/24"/>
    <property type="match status" value="1"/>
</dbReference>
<dbReference type="InterPro" id="IPR012990">
    <property type="entry name" value="Beta-sandwich_Sec23_24"/>
</dbReference>
<dbReference type="Gene3D" id="3.40.20.10">
    <property type="entry name" value="Severin"/>
    <property type="match status" value="1"/>
</dbReference>
<dbReference type="GO" id="GO:0030127">
    <property type="term" value="C:COPII vesicle coat"/>
    <property type="evidence" value="ECO:0007669"/>
    <property type="project" value="InterPro"/>
</dbReference>
<dbReference type="Proteomes" id="UP001209540">
    <property type="component" value="Unassembled WGS sequence"/>
</dbReference>
<dbReference type="Pfam" id="PF08033">
    <property type="entry name" value="Sec23_BS"/>
    <property type="match status" value="1"/>
</dbReference>
<dbReference type="Pfam" id="PF04811">
    <property type="entry name" value="Sec23_trunk"/>
    <property type="match status" value="1"/>
</dbReference>
<keyword evidence="3" id="KW-0653">Protein transport</keyword>
<name>A0AAD5PM72_9FUNG</name>
<dbReference type="InterPro" id="IPR036180">
    <property type="entry name" value="Gelsolin-like_dom_sf"/>
</dbReference>
<comment type="similarity">
    <text evidence="1">Belongs to the SEC23/SEC24 family. SEC24 subfamily.</text>
</comment>
<dbReference type="GO" id="GO:0090110">
    <property type="term" value="P:COPII-coated vesicle cargo loading"/>
    <property type="evidence" value="ECO:0007669"/>
    <property type="project" value="TreeGrafter"/>
</dbReference>
<dbReference type="InterPro" id="IPR036465">
    <property type="entry name" value="vWFA_dom_sf"/>
</dbReference>
<feature type="compositionally biased region" description="Pro residues" evidence="4">
    <location>
        <begin position="90"/>
        <end position="100"/>
    </location>
</feature>
<evidence type="ECO:0000259" key="9">
    <source>
        <dbReference type="Pfam" id="PF08033"/>
    </source>
</evidence>
<dbReference type="Gene3D" id="2.60.40.1670">
    <property type="entry name" value="beta-sandwich domain of Sec23/24"/>
    <property type="match status" value="1"/>
</dbReference>
<feature type="domain" description="Sec23/Sec24 beta-sandwich" evidence="9">
    <location>
        <begin position="665"/>
        <end position="749"/>
    </location>
</feature>
<evidence type="ECO:0000256" key="1">
    <source>
        <dbReference type="ARBA" id="ARBA00008334"/>
    </source>
</evidence>
<evidence type="ECO:0000256" key="2">
    <source>
        <dbReference type="ARBA" id="ARBA00022448"/>
    </source>
</evidence>
<dbReference type="Pfam" id="PF00626">
    <property type="entry name" value="Gelsolin"/>
    <property type="match status" value="1"/>
</dbReference>
<sequence length="1025" mass="114669">MNADQRPPMGAPPRPQNAQGMRPMAPIPGPRPPMNAMPGRPGMANPVAGAPPRPAYGMPMRPQRPATSQQTPSNANNLATPMQNMHLQQPHPPQQRPLSPPQQHQQRPLSPQQQHQQQRPPFPPQQQHQQPPPFIQQQQQQQQQQPLAQRPPPPTTTAPGPAHSKRVYPVTPEVASMTNLGATTSPPQPQSNKPWPHGLPPTQQPNPTARSAAPGVGYTQGPYTNTSQQLPPELRPPQQPRPRIDPDQMPAPVQVREQDQMIFGDKFFGTIERDRVPLATTNYIGLDQGNCNPRYMRSTMDKIPFSKELADQSKLPMGLVIQPLAKAKKEEVAIQTVDQGEEGPVRCTRCRAYINPWCAFIQGGSRFICNICSHSNQVPSWYFANVDMSGRRIDVDQRPELRYGSVEFKVPKDYHSQRTPAPLNYVFAIDVSAQAVRSGMLEACCEALKYTLYGRESSSRLASSNRIGLLTFDRSVQFYNLSPALTQAQMMVVGDINEMFMPLQEGFLVDPVESQDIIVELLDNLPSMFKDSVRPESVYTSAIRGGLLALENTGGQLFVFQSCLPTYGNDALKSRDAKTIFNTDKEKQLLSPQNDTYKELGNECVKSAVCVNTWVFPTEFIDIPTIGVISGLTGGDVRYYPGFVAARDSSKISFQLDHDVHRETGFDGVMRVRCSDGLQVIDHYGNCHMSTYTDMDLAGIDQDKAFAAVLKHDSKLDLSKGVNFQAALLYTTREGERRVRVHNLNLTVTNQIADVFRAGDEDTAISILVRKAIFDSYHKNRRDIHTKLTEECVDILTAYRTNCAASTSAGQLILPEAFKLLPVYAHGAMRSPALRGVGVDMNIDARMAGMKSLNNMGVCEFVLSLYPRMFAVHQLTGEDGVANLKGEVKLPPMTRTSYERLDSKGAYLLDTGSDLYFWLGNKISGEFLEHVFGVQRIEQVDPNMTTLPIQDNSLSERIQDIARQLQSERARCLQLHIVRQEMDPIEFSFSTWMTEDRNAEVQTYVDYMCVLHRKIQDEMKKNSNY</sequence>
<dbReference type="Pfam" id="PF04815">
    <property type="entry name" value="Sec23_helical"/>
    <property type="match status" value="1"/>
</dbReference>
<organism evidence="10 11">
    <name type="scientific">Phascolomyces articulosus</name>
    <dbReference type="NCBI Taxonomy" id="60185"/>
    <lineage>
        <taxon>Eukaryota</taxon>
        <taxon>Fungi</taxon>
        <taxon>Fungi incertae sedis</taxon>
        <taxon>Mucoromycota</taxon>
        <taxon>Mucoromycotina</taxon>
        <taxon>Mucoromycetes</taxon>
        <taxon>Mucorales</taxon>
        <taxon>Lichtheimiaceae</taxon>
        <taxon>Phascolomyces</taxon>
    </lineage>
</organism>
<evidence type="ECO:0000259" key="6">
    <source>
        <dbReference type="Pfam" id="PF04810"/>
    </source>
</evidence>
<feature type="domain" description="Sec23/Sec24 trunk" evidence="7">
    <location>
        <begin position="420"/>
        <end position="657"/>
    </location>
</feature>
<feature type="compositionally biased region" description="Low complexity" evidence="4">
    <location>
        <begin position="101"/>
        <end position="119"/>
    </location>
</feature>
<dbReference type="InterPro" id="IPR036175">
    <property type="entry name" value="Sec23/24_helical_dom_sf"/>
</dbReference>
<evidence type="ECO:0000313" key="10">
    <source>
        <dbReference type="EMBL" id="KAI9278429.1"/>
    </source>
</evidence>
<feature type="compositionally biased region" description="Polar residues" evidence="4">
    <location>
        <begin position="176"/>
        <end position="193"/>
    </location>
</feature>
<dbReference type="InterPro" id="IPR007123">
    <property type="entry name" value="Gelsolin-like_dom"/>
</dbReference>
<feature type="compositionally biased region" description="Low complexity" evidence="4">
    <location>
        <begin position="135"/>
        <end position="148"/>
    </location>
</feature>
<evidence type="ECO:0000256" key="3">
    <source>
        <dbReference type="ARBA" id="ARBA00022927"/>
    </source>
</evidence>
<feature type="domain" description="Sec23/Sec24 helical" evidence="8">
    <location>
        <begin position="760"/>
        <end position="861"/>
    </location>
</feature>
<dbReference type="SUPFAM" id="SSF81995">
    <property type="entry name" value="beta-sandwich domain of Sec23/24"/>
    <property type="match status" value="1"/>
</dbReference>
<dbReference type="EMBL" id="JAIXMP010000001">
    <property type="protein sequence ID" value="KAI9278429.1"/>
    <property type="molecule type" value="Genomic_DNA"/>
</dbReference>
<dbReference type="AlphaFoldDB" id="A0AAD5PM72"/>
<evidence type="ECO:0000259" key="5">
    <source>
        <dbReference type="Pfam" id="PF00626"/>
    </source>
</evidence>
<feature type="domain" description="Zinc finger Sec23/Sec24-type" evidence="6">
    <location>
        <begin position="344"/>
        <end position="382"/>
    </location>
</feature>
<dbReference type="GO" id="GO:0070971">
    <property type="term" value="C:endoplasmic reticulum exit site"/>
    <property type="evidence" value="ECO:0007669"/>
    <property type="project" value="TreeGrafter"/>
</dbReference>
<feature type="compositionally biased region" description="Pro residues" evidence="4">
    <location>
        <begin position="120"/>
        <end position="134"/>
    </location>
</feature>
<keyword evidence="2" id="KW-0813">Transport</keyword>
<evidence type="ECO:0000313" key="11">
    <source>
        <dbReference type="Proteomes" id="UP001209540"/>
    </source>
</evidence>
<dbReference type="PANTHER" id="PTHR13803">
    <property type="entry name" value="SEC24-RELATED PROTEIN"/>
    <property type="match status" value="1"/>
</dbReference>
<feature type="region of interest" description="Disordered" evidence="4">
    <location>
        <begin position="1"/>
        <end position="249"/>
    </location>
</feature>
<dbReference type="InterPro" id="IPR006900">
    <property type="entry name" value="Sec23/24_helical_dom"/>
</dbReference>
<evidence type="ECO:0000259" key="7">
    <source>
        <dbReference type="Pfam" id="PF04811"/>
    </source>
</evidence>
<dbReference type="InterPro" id="IPR036174">
    <property type="entry name" value="Znf_Sec23_Sec24_sf"/>
</dbReference>
<dbReference type="Gene3D" id="1.20.120.730">
    <property type="entry name" value="Sec23/Sec24 helical domain"/>
    <property type="match status" value="1"/>
</dbReference>
<dbReference type="Gene3D" id="2.30.30.380">
    <property type="entry name" value="Zn-finger domain of Sec23/24"/>
    <property type="match status" value="1"/>
</dbReference>
<reference evidence="10" key="1">
    <citation type="journal article" date="2022" name="IScience">
        <title>Evolution of zygomycete secretomes and the origins of terrestrial fungal ecologies.</title>
        <authorList>
            <person name="Chang Y."/>
            <person name="Wang Y."/>
            <person name="Mondo S."/>
            <person name="Ahrendt S."/>
            <person name="Andreopoulos W."/>
            <person name="Barry K."/>
            <person name="Beard J."/>
            <person name="Benny G.L."/>
            <person name="Blankenship S."/>
            <person name="Bonito G."/>
            <person name="Cuomo C."/>
            <person name="Desiro A."/>
            <person name="Gervers K.A."/>
            <person name="Hundley H."/>
            <person name="Kuo A."/>
            <person name="LaButti K."/>
            <person name="Lang B.F."/>
            <person name="Lipzen A."/>
            <person name="O'Donnell K."/>
            <person name="Pangilinan J."/>
            <person name="Reynolds N."/>
            <person name="Sandor L."/>
            <person name="Smith M.E."/>
            <person name="Tsang A."/>
            <person name="Grigoriev I.V."/>
            <person name="Stajich J.E."/>
            <person name="Spatafora J.W."/>
        </authorList>
    </citation>
    <scope>NUCLEOTIDE SEQUENCE</scope>
    <source>
        <strain evidence="10">RSA 2281</strain>
    </source>
</reference>
<feature type="compositionally biased region" description="Pro residues" evidence="4">
    <location>
        <begin position="25"/>
        <end position="35"/>
    </location>
</feature>
<protein>
    <submittedName>
        <fullName evidence="10">Uncharacterized protein</fullName>
    </submittedName>
</protein>
<dbReference type="InterPro" id="IPR029006">
    <property type="entry name" value="ADF-H/Gelsolin-like_dom_sf"/>
</dbReference>
<dbReference type="InterPro" id="IPR006895">
    <property type="entry name" value="Znf_Sec23_Sec24"/>
</dbReference>
<dbReference type="GO" id="GO:0008270">
    <property type="term" value="F:zinc ion binding"/>
    <property type="evidence" value="ECO:0007669"/>
    <property type="project" value="InterPro"/>
</dbReference>